<dbReference type="EC" id="2.3.1.234" evidence="7"/>
<keyword evidence="2 7" id="KW-0819">tRNA processing</keyword>
<dbReference type="NCBIfam" id="TIGR00329">
    <property type="entry name" value="gcp_kae1"/>
    <property type="match status" value="1"/>
</dbReference>
<dbReference type="RefSeq" id="WP_320499480.1">
    <property type="nucleotide sequence ID" value="NZ_JAXCLX010000001.1"/>
</dbReference>
<keyword evidence="3 7" id="KW-0479">Metal-binding</keyword>
<evidence type="ECO:0000256" key="4">
    <source>
        <dbReference type="ARBA" id="ARBA00023004"/>
    </source>
</evidence>
<organism evidence="9 10">
    <name type="scientific">Dongia rigui</name>
    <dbReference type="NCBI Taxonomy" id="940149"/>
    <lineage>
        <taxon>Bacteria</taxon>
        <taxon>Pseudomonadati</taxon>
        <taxon>Pseudomonadota</taxon>
        <taxon>Alphaproteobacteria</taxon>
        <taxon>Rhodospirillales</taxon>
        <taxon>Dongiaceae</taxon>
        <taxon>Dongia</taxon>
    </lineage>
</organism>
<protein>
    <recommendedName>
        <fullName evidence="7">tRNA N6-adenosine threonylcarbamoyltransferase</fullName>
        <ecNumber evidence="7">2.3.1.234</ecNumber>
    </recommendedName>
    <alternativeName>
        <fullName evidence="7">N6-L-threonylcarbamoyladenine synthase</fullName>
        <shortName evidence="7">t(6)A synthase</shortName>
    </alternativeName>
    <alternativeName>
        <fullName evidence="7">t(6)A37 threonylcarbamoyladenosine biosynthesis protein TsaD</fullName>
    </alternativeName>
    <alternativeName>
        <fullName evidence="7">tRNA threonylcarbamoyladenosine biosynthesis protein TsaD</fullName>
    </alternativeName>
</protein>
<dbReference type="InterPro" id="IPR000905">
    <property type="entry name" value="Gcp-like_dom"/>
</dbReference>
<feature type="binding site" evidence="7">
    <location>
        <position position="115"/>
    </location>
    <ligand>
        <name>Fe cation</name>
        <dbReference type="ChEBI" id="CHEBI:24875"/>
    </ligand>
</feature>
<dbReference type="Proteomes" id="UP001271769">
    <property type="component" value="Unassembled WGS sequence"/>
</dbReference>
<proteinExistence type="inferred from homology"/>
<dbReference type="Gene3D" id="3.30.420.40">
    <property type="match status" value="2"/>
</dbReference>
<dbReference type="GO" id="GO:0061711">
    <property type="term" value="F:tRNA N(6)-L-threonylcarbamoyladenine synthase activity"/>
    <property type="evidence" value="ECO:0007669"/>
    <property type="project" value="UniProtKB-EC"/>
</dbReference>
<dbReference type="Pfam" id="PF00814">
    <property type="entry name" value="TsaD"/>
    <property type="match status" value="1"/>
</dbReference>
<dbReference type="NCBIfam" id="TIGR03723">
    <property type="entry name" value="T6A_TsaD_YgjD"/>
    <property type="match status" value="1"/>
</dbReference>
<dbReference type="InterPro" id="IPR017861">
    <property type="entry name" value="KAE1/TsaD"/>
</dbReference>
<evidence type="ECO:0000256" key="3">
    <source>
        <dbReference type="ARBA" id="ARBA00022723"/>
    </source>
</evidence>
<dbReference type="PANTHER" id="PTHR11735">
    <property type="entry name" value="TRNA N6-ADENOSINE THREONYLCARBAMOYLTRANSFERASE"/>
    <property type="match status" value="1"/>
</dbReference>
<keyword evidence="5 7" id="KW-0012">Acyltransferase</keyword>
<keyword evidence="1 7" id="KW-0808">Transferase</keyword>
<feature type="binding site" evidence="7">
    <location>
        <position position="111"/>
    </location>
    <ligand>
        <name>Fe cation</name>
        <dbReference type="ChEBI" id="CHEBI:24875"/>
    </ligand>
</feature>
<feature type="binding site" evidence="7">
    <location>
        <position position="166"/>
    </location>
    <ligand>
        <name>substrate</name>
    </ligand>
</feature>
<evidence type="ECO:0000259" key="8">
    <source>
        <dbReference type="Pfam" id="PF00814"/>
    </source>
</evidence>
<keyword evidence="10" id="KW-1185">Reference proteome</keyword>
<evidence type="ECO:0000256" key="7">
    <source>
        <dbReference type="HAMAP-Rule" id="MF_01445"/>
    </source>
</evidence>
<dbReference type="InterPro" id="IPR022450">
    <property type="entry name" value="TsaD"/>
</dbReference>
<comment type="subcellular location">
    <subcellularLocation>
        <location evidence="7">Cytoplasm</location>
    </subcellularLocation>
</comment>
<reference evidence="9 10" key="1">
    <citation type="journal article" date="2013" name="Antonie Van Leeuwenhoek">
        <title>Dongia rigui sp. nov., isolated from freshwater of a large wetland in Korea.</title>
        <authorList>
            <person name="Baik K.S."/>
            <person name="Hwang Y.M."/>
            <person name="Choi J.S."/>
            <person name="Kwon J."/>
            <person name="Seong C.N."/>
        </authorList>
    </citation>
    <scope>NUCLEOTIDE SEQUENCE [LARGE SCALE GENOMIC DNA]</scope>
    <source>
        <strain evidence="9 10">04SU4-P</strain>
    </source>
</reference>
<evidence type="ECO:0000256" key="1">
    <source>
        <dbReference type="ARBA" id="ARBA00022679"/>
    </source>
</evidence>
<feature type="binding site" evidence="7">
    <location>
        <position position="308"/>
    </location>
    <ligand>
        <name>Fe cation</name>
        <dbReference type="ChEBI" id="CHEBI:24875"/>
    </ligand>
</feature>
<dbReference type="PRINTS" id="PR00789">
    <property type="entry name" value="OSIALOPTASE"/>
</dbReference>
<comment type="catalytic activity">
    <reaction evidence="6 7">
        <text>L-threonylcarbamoyladenylate + adenosine(37) in tRNA = N(6)-L-threonylcarbamoyladenosine(37) in tRNA + AMP + H(+)</text>
        <dbReference type="Rhea" id="RHEA:37059"/>
        <dbReference type="Rhea" id="RHEA-COMP:10162"/>
        <dbReference type="Rhea" id="RHEA-COMP:10163"/>
        <dbReference type="ChEBI" id="CHEBI:15378"/>
        <dbReference type="ChEBI" id="CHEBI:73682"/>
        <dbReference type="ChEBI" id="CHEBI:74411"/>
        <dbReference type="ChEBI" id="CHEBI:74418"/>
        <dbReference type="ChEBI" id="CHEBI:456215"/>
        <dbReference type="EC" id="2.3.1.234"/>
    </reaction>
</comment>
<comment type="caution">
    <text evidence="9">The sequence shown here is derived from an EMBL/GenBank/DDBJ whole genome shotgun (WGS) entry which is preliminary data.</text>
</comment>
<dbReference type="PANTHER" id="PTHR11735:SF6">
    <property type="entry name" value="TRNA N6-ADENOSINE THREONYLCARBAMOYLTRANSFERASE, MITOCHONDRIAL"/>
    <property type="match status" value="1"/>
</dbReference>
<feature type="binding site" evidence="7">
    <location>
        <position position="179"/>
    </location>
    <ligand>
        <name>substrate</name>
    </ligand>
</feature>
<accession>A0ABU5DWM8</accession>
<comment type="similarity">
    <text evidence="7">Belongs to the KAE1 / TsaD family.</text>
</comment>
<evidence type="ECO:0000256" key="5">
    <source>
        <dbReference type="ARBA" id="ARBA00023315"/>
    </source>
</evidence>
<dbReference type="InterPro" id="IPR043129">
    <property type="entry name" value="ATPase_NBD"/>
</dbReference>
<dbReference type="InterPro" id="IPR017860">
    <property type="entry name" value="Peptidase_M22_CS"/>
</dbReference>
<dbReference type="CDD" id="cd24133">
    <property type="entry name" value="ASKHA_NBD_TsaD_bac"/>
    <property type="match status" value="1"/>
</dbReference>
<dbReference type="HAMAP" id="MF_01445">
    <property type="entry name" value="TsaD"/>
    <property type="match status" value="1"/>
</dbReference>
<keyword evidence="7" id="KW-0963">Cytoplasm</keyword>
<name>A0ABU5DWM8_9PROT</name>
<feature type="binding site" evidence="7">
    <location>
        <begin position="133"/>
        <end position="137"/>
    </location>
    <ligand>
        <name>substrate</name>
    </ligand>
</feature>
<comment type="function">
    <text evidence="7">Required for the formation of a threonylcarbamoyl group on adenosine at position 37 (t(6)A37) in tRNAs that read codons beginning with adenine. Is involved in the transfer of the threonylcarbamoyl moiety of threonylcarbamoyl-AMP (TC-AMP) to the N6 group of A37, together with TsaE and TsaB. TsaD likely plays a direct catalytic role in this reaction.</text>
</comment>
<feature type="binding site" evidence="7">
    <location>
        <position position="280"/>
    </location>
    <ligand>
        <name>substrate</name>
    </ligand>
</feature>
<dbReference type="PROSITE" id="PS01016">
    <property type="entry name" value="GLYCOPROTEASE"/>
    <property type="match status" value="1"/>
</dbReference>
<evidence type="ECO:0000313" key="9">
    <source>
        <dbReference type="EMBL" id="MDY0871113.1"/>
    </source>
</evidence>
<dbReference type="SUPFAM" id="SSF53067">
    <property type="entry name" value="Actin-like ATPase domain"/>
    <property type="match status" value="1"/>
</dbReference>
<gene>
    <name evidence="7 9" type="primary">tsaD</name>
    <name evidence="9" type="ORF">SMD31_04240</name>
</gene>
<evidence type="ECO:0000256" key="6">
    <source>
        <dbReference type="ARBA" id="ARBA00048117"/>
    </source>
</evidence>
<comment type="cofactor">
    <cofactor evidence="7">
        <name>Fe(2+)</name>
        <dbReference type="ChEBI" id="CHEBI:29033"/>
    </cofactor>
    <text evidence="7">Binds 1 Fe(2+) ion per subunit.</text>
</comment>
<sequence length="353" mass="36691">MVVLGIESSCDETAAAIVTDDRRILADTIFAQIAEHTPFGGVVPEIAARAHLDHLDDTIAAAMRQAGMKFADLDAVAVTGGPGLIGGVIVGVMMAKAIALAHKKPFIAVNHLEGHALTARLTDDVAFPYLLLLVSGGHCQLLVVEGVGRYQRLGATIDDAAGEAFDKAAKLMGLGFPGGPAVAKAAAGATAPFRNLPRPMKGRPDCNFSFSGLKTALRQRVDALKAEHAFDDATRANLAAGFQAAVVDCLIDRTRHALELAQAAHPTLSALVVAGGVAANQHLREALHKLAAKHGIPIVAPPPRLCTDNAAMIAWAGIERLHAGERSGFDYAPRPRWPLDSAAPALAGAGVKA</sequence>
<evidence type="ECO:0000256" key="2">
    <source>
        <dbReference type="ARBA" id="ARBA00022694"/>
    </source>
</evidence>
<keyword evidence="4 7" id="KW-0408">Iron</keyword>
<evidence type="ECO:0000313" key="10">
    <source>
        <dbReference type="Proteomes" id="UP001271769"/>
    </source>
</evidence>
<dbReference type="EMBL" id="JAXCLX010000001">
    <property type="protein sequence ID" value="MDY0871113.1"/>
    <property type="molecule type" value="Genomic_DNA"/>
</dbReference>
<feature type="domain" description="Gcp-like" evidence="8">
    <location>
        <begin position="24"/>
        <end position="315"/>
    </location>
</feature>
<comment type="caution">
    <text evidence="7">Lacks conserved residue(s) required for the propagation of feature annotation.</text>
</comment>